<evidence type="ECO:0000313" key="3">
    <source>
        <dbReference type="Proteomes" id="UP000016930"/>
    </source>
</evidence>
<sequence length="276" mass="30447">MGGFADVWHGKVHDADVAIKVWRLGGHGADVLKDFCKEAAVLKYLRHPNVTRLVGVETTVFPMCLVCEWMPLGTLNSFLERHPGANRLALLVDVAAGLTYLHALDIVHGDLKGANILINARRSACLADFGLAAFSYENRTAYIPTRSVNAGTTRWIAPEVMDPEAFGLERARVSRESDVYAFAMVMWEAFTGRVPFPSIQRDAAVMHKVIGGGRPTRPFQATDLGLSDAVWDIVERCWQGDRGARPIISQVRDQLEQVVDVVEDLGAPQEWPLDVA</sequence>
<dbReference type="InterPro" id="IPR008271">
    <property type="entry name" value="Ser/Thr_kinase_AS"/>
</dbReference>
<dbReference type="HOGENOM" id="CLU_000288_7_18_1"/>
<feature type="domain" description="Protein kinase" evidence="1">
    <location>
        <begin position="1"/>
        <end position="259"/>
    </location>
</feature>
<dbReference type="SMART" id="SM00220">
    <property type="entry name" value="S_TKc"/>
    <property type="match status" value="1"/>
</dbReference>
<dbReference type="InterPro" id="IPR011009">
    <property type="entry name" value="Kinase-like_dom_sf"/>
</dbReference>
<reference evidence="2 3" key="1">
    <citation type="journal article" date="2012" name="Proc. Natl. Acad. Sci. U.S.A.">
        <title>Comparative genomics of Ceriporiopsis subvermispora and Phanerochaete chrysosporium provide insight into selective ligninolysis.</title>
        <authorList>
            <person name="Fernandez-Fueyo E."/>
            <person name="Ruiz-Duenas F.J."/>
            <person name="Ferreira P."/>
            <person name="Floudas D."/>
            <person name="Hibbett D.S."/>
            <person name="Canessa P."/>
            <person name="Larrondo L.F."/>
            <person name="James T.Y."/>
            <person name="Seelenfreund D."/>
            <person name="Lobos S."/>
            <person name="Polanco R."/>
            <person name="Tello M."/>
            <person name="Honda Y."/>
            <person name="Watanabe T."/>
            <person name="Watanabe T."/>
            <person name="Ryu J.S."/>
            <person name="Kubicek C.P."/>
            <person name="Schmoll M."/>
            <person name="Gaskell J."/>
            <person name="Hammel K.E."/>
            <person name="St John F.J."/>
            <person name="Vanden Wymelenberg A."/>
            <person name="Sabat G."/>
            <person name="Splinter BonDurant S."/>
            <person name="Syed K."/>
            <person name="Yadav J.S."/>
            <person name="Doddapaneni H."/>
            <person name="Subramanian V."/>
            <person name="Lavin J.L."/>
            <person name="Oguiza J.A."/>
            <person name="Perez G."/>
            <person name="Pisabarro A.G."/>
            <person name="Ramirez L."/>
            <person name="Santoyo F."/>
            <person name="Master E."/>
            <person name="Coutinho P.M."/>
            <person name="Henrissat B."/>
            <person name="Lombard V."/>
            <person name="Magnuson J.K."/>
            <person name="Kuees U."/>
            <person name="Hori C."/>
            <person name="Igarashi K."/>
            <person name="Samejima M."/>
            <person name="Held B.W."/>
            <person name="Barry K.W."/>
            <person name="LaButti K.M."/>
            <person name="Lapidus A."/>
            <person name="Lindquist E.A."/>
            <person name="Lucas S.M."/>
            <person name="Riley R."/>
            <person name="Salamov A.A."/>
            <person name="Hoffmeister D."/>
            <person name="Schwenk D."/>
            <person name="Hadar Y."/>
            <person name="Yarden O."/>
            <person name="de Vries R.P."/>
            <person name="Wiebenga A."/>
            <person name="Stenlid J."/>
            <person name="Eastwood D."/>
            <person name="Grigoriev I.V."/>
            <person name="Berka R.M."/>
            <person name="Blanchette R.A."/>
            <person name="Kersten P."/>
            <person name="Martinez A.T."/>
            <person name="Vicuna R."/>
            <person name="Cullen D."/>
        </authorList>
    </citation>
    <scope>NUCLEOTIDE SEQUENCE [LARGE SCALE GENOMIC DNA]</scope>
    <source>
        <strain evidence="2 3">B</strain>
    </source>
</reference>
<dbReference type="PROSITE" id="PS50011">
    <property type="entry name" value="PROTEIN_KINASE_DOM"/>
    <property type="match status" value="1"/>
</dbReference>
<dbReference type="STRING" id="914234.M2P834"/>
<dbReference type="PANTHER" id="PTHR44329">
    <property type="entry name" value="SERINE/THREONINE-PROTEIN KINASE TNNI3K-RELATED"/>
    <property type="match status" value="1"/>
</dbReference>
<name>M2P834_CERS8</name>
<protein>
    <recommendedName>
        <fullName evidence="1">Protein kinase domain-containing protein</fullName>
    </recommendedName>
</protein>
<accession>M2P834</accession>
<dbReference type="Proteomes" id="UP000016930">
    <property type="component" value="Unassembled WGS sequence"/>
</dbReference>
<dbReference type="GO" id="GO:0005524">
    <property type="term" value="F:ATP binding"/>
    <property type="evidence" value="ECO:0007669"/>
    <property type="project" value="InterPro"/>
</dbReference>
<dbReference type="AlphaFoldDB" id="M2P834"/>
<evidence type="ECO:0000259" key="1">
    <source>
        <dbReference type="PROSITE" id="PS50011"/>
    </source>
</evidence>
<keyword evidence="3" id="KW-1185">Reference proteome</keyword>
<evidence type="ECO:0000313" key="2">
    <source>
        <dbReference type="EMBL" id="EMD31499.1"/>
    </source>
</evidence>
<dbReference type="InterPro" id="IPR051681">
    <property type="entry name" value="Ser/Thr_Kinases-Pseudokinases"/>
</dbReference>
<dbReference type="InterPro" id="IPR001245">
    <property type="entry name" value="Ser-Thr/Tyr_kinase_cat_dom"/>
</dbReference>
<gene>
    <name evidence="2" type="ORF">CERSUDRAFT_145024</name>
</gene>
<proteinExistence type="predicted"/>
<dbReference type="Gene3D" id="1.10.510.10">
    <property type="entry name" value="Transferase(Phosphotransferase) domain 1"/>
    <property type="match status" value="1"/>
</dbReference>
<dbReference type="Pfam" id="PF07714">
    <property type="entry name" value="PK_Tyr_Ser-Thr"/>
    <property type="match status" value="1"/>
</dbReference>
<dbReference type="EMBL" id="KB445818">
    <property type="protein sequence ID" value="EMD31499.1"/>
    <property type="molecule type" value="Genomic_DNA"/>
</dbReference>
<dbReference type="InterPro" id="IPR000719">
    <property type="entry name" value="Prot_kinase_dom"/>
</dbReference>
<dbReference type="PIRSF" id="PIRSF000654">
    <property type="entry name" value="Integrin-linked_kinase"/>
    <property type="match status" value="1"/>
</dbReference>
<dbReference type="OrthoDB" id="2791079at2759"/>
<dbReference type="PROSITE" id="PS00108">
    <property type="entry name" value="PROTEIN_KINASE_ST"/>
    <property type="match status" value="1"/>
</dbReference>
<dbReference type="GO" id="GO:0004674">
    <property type="term" value="F:protein serine/threonine kinase activity"/>
    <property type="evidence" value="ECO:0007669"/>
    <property type="project" value="TreeGrafter"/>
</dbReference>
<organism evidence="2 3">
    <name type="scientific">Ceriporiopsis subvermispora (strain B)</name>
    <name type="common">White-rot fungus</name>
    <name type="synonym">Gelatoporia subvermispora</name>
    <dbReference type="NCBI Taxonomy" id="914234"/>
    <lineage>
        <taxon>Eukaryota</taxon>
        <taxon>Fungi</taxon>
        <taxon>Dikarya</taxon>
        <taxon>Basidiomycota</taxon>
        <taxon>Agaricomycotina</taxon>
        <taxon>Agaricomycetes</taxon>
        <taxon>Polyporales</taxon>
        <taxon>Gelatoporiaceae</taxon>
        <taxon>Gelatoporia</taxon>
    </lineage>
</organism>
<dbReference type="SUPFAM" id="SSF56112">
    <property type="entry name" value="Protein kinase-like (PK-like)"/>
    <property type="match status" value="1"/>
</dbReference>